<proteinExistence type="predicted"/>
<gene>
    <name evidence="2" type="ORF">BAE44_0011688</name>
</gene>
<dbReference type="EMBL" id="LWDX02032884">
    <property type="protein sequence ID" value="OEL27293.1"/>
    <property type="molecule type" value="Genomic_DNA"/>
</dbReference>
<dbReference type="STRING" id="888268.A0A1E5VQ84"/>
<reference evidence="2 3" key="1">
    <citation type="submission" date="2016-09" db="EMBL/GenBank/DDBJ databases">
        <title>The draft genome of Dichanthelium oligosanthes: A C3 panicoid grass species.</title>
        <authorList>
            <person name="Studer A.J."/>
            <person name="Schnable J.C."/>
            <person name="Brutnell T.P."/>
        </authorList>
    </citation>
    <scope>NUCLEOTIDE SEQUENCE [LARGE SCALE GENOMIC DNA]</scope>
    <source>
        <strain evidence="3">cv. Kellogg 1175</strain>
        <tissue evidence="2">Leaf</tissue>
    </source>
</reference>
<dbReference type="Proteomes" id="UP000095767">
    <property type="component" value="Unassembled WGS sequence"/>
</dbReference>
<dbReference type="AlphaFoldDB" id="A0A1E5VQ84"/>
<keyword evidence="3" id="KW-1185">Reference proteome</keyword>
<dbReference type="OrthoDB" id="785014at2759"/>
<protein>
    <recommendedName>
        <fullName evidence="4">UBN2 domain-containing protein</fullName>
    </recommendedName>
</protein>
<feature type="compositionally biased region" description="Polar residues" evidence="1">
    <location>
        <begin position="170"/>
        <end position="180"/>
    </location>
</feature>
<organism evidence="2 3">
    <name type="scientific">Dichanthelium oligosanthes</name>
    <dbReference type="NCBI Taxonomy" id="888268"/>
    <lineage>
        <taxon>Eukaryota</taxon>
        <taxon>Viridiplantae</taxon>
        <taxon>Streptophyta</taxon>
        <taxon>Embryophyta</taxon>
        <taxon>Tracheophyta</taxon>
        <taxon>Spermatophyta</taxon>
        <taxon>Magnoliopsida</taxon>
        <taxon>Liliopsida</taxon>
        <taxon>Poales</taxon>
        <taxon>Poaceae</taxon>
        <taxon>PACMAD clade</taxon>
        <taxon>Panicoideae</taxon>
        <taxon>Panicodae</taxon>
        <taxon>Paniceae</taxon>
        <taxon>Dichantheliinae</taxon>
        <taxon>Dichanthelium</taxon>
    </lineage>
</organism>
<evidence type="ECO:0008006" key="4">
    <source>
        <dbReference type="Google" id="ProtNLM"/>
    </source>
</evidence>
<feature type="region of interest" description="Disordered" evidence="1">
    <location>
        <begin position="114"/>
        <end position="138"/>
    </location>
</feature>
<evidence type="ECO:0000313" key="3">
    <source>
        <dbReference type="Proteomes" id="UP000095767"/>
    </source>
</evidence>
<comment type="caution">
    <text evidence="2">The sequence shown here is derived from an EMBL/GenBank/DDBJ whole genome shotgun (WGS) entry which is preliminary data.</text>
</comment>
<feature type="non-terminal residue" evidence="2">
    <location>
        <position position="1"/>
    </location>
</feature>
<evidence type="ECO:0000313" key="2">
    <source>
        <dbReference type="EMBL" id="OEL27293.1"/>
    </source>
</evidence>
<feature type="region of interest" description="Disordered" evidence="1">
    <location>
        <begin position="156"/>
        <end position="180"/>
    </location>
</feature>
<accession>A0A1E5VQ84</accession>
<evidence type="ECO:0000256" key="1">
    <source>
        <dbReference type="SAM" id="MobiDB-lite"/>
    </source>
</evidence>
<sequence length="180" mass="20962">LLNSELERFIMLKGETVQQMFDRLMVLTNDVIELGCKDWSDKKVTTKLLKAFSPRNMNLDTIIRRDKHFKKMTLIQLLGDLLHNDLVEKDIAKSMGHNINNEIVLNAITMHEAKSSKQVTKTQKKEDSSDEGSTNEEVSLIMKNFKRFFKKRGFKKGYSDKEKKKRKSIQEGQRQGQVQE</sequence>
<name>A0A1E5VQ84_9POAL</name>